<dbReference type="Proteomes" id="UP001429580">
    <property type="component" value="Unassembled WGS sequence"/>
</dbReference>
<evidence type="ECO:0000256" key="4">
    <source>
        <dbReference type="ARBA" id="ARBA00023136"/>
    </source>
</evidence>
<dbReference type="CDD" id="cd07989">
    <property type="entry name" value="LPLAT_AGPAT-like"/>
    <property type="match status" value="1"/>
</dbReference>
<feature type="domain" description="Phospholipid/glycerol acyltransferase" evidence="6">
    <location>
        <begin position="456"/>
        <end position="570"/>
    </location>
</feature>
<protein>
    <submittedName>
        <fullName evidence="7">Acyl-[acyl-carrier-protein]-phospholipid O-acyltransferase/long-chain-fatty-acid--[acyl-carrier-protein] ligase</fullName>
        <ecNumber evidence="7">2.3.1.40</ecNumber>
        <ecNumber evidence="7">6.2.1.20</ecNumber>
    </submittedName>
</protein>
<keyword evidence="7" id="KW-0012">Acyltransferase</keyword>
<dbReference type="EC" id="2.3.1.40" evidence="7"/>
<evidence type="ECO:0000259" key="6">
    <source>
        <dbReference type="SMART" id="SM00563"/>
    </source>
</evidence>
<dbReference type="NCBIfam" id="NF005291">
    <property type="entry name" value="PRK06814.1"/>
    <property type="match status" value="1"/>
</dbReference>
<dbReference type="RefSeq" id="WP_246225448.1">
    <property type="nucleotide sequence ID" value="NZ_JAASQI010000012.1"/>
</dbReference>
<dbReference type="InterPro" id="IPR002123">
    <property type="entry name" value="Plipid/glycerol_acylTrfase"/>
</dbReference>
<name>A0ABX0V9X9_9HYPH</name>
<dbReference type="GO" id="GO:0008922">
    <property type="term" value="F:long-chain fatty acid [acyl-carrier-protein] ligase activity"/>
    <property type="evidence" value="ECO:0007669"/>
    <property type="project" value="UniProtKB-EC"/>
</dbReference>
<accession>A0ABX0V9X9</accession>
<dbReference type="Gene3D" id="3.40.50.12780">
    <property type="entry name" value="N-terminal domain of ligase-like"/>
    <property type="match status" value="1"/>
</dbReference>
<dbReference type="SMART" id="SM00563">
    <property type="entry name" value="PlsC"/>
    <property type="match status" value="1"/>
</dbReference>
<evidence type="ECO:0000313" key="7">
    <source>
        <dbReference type="EMBL" id="NIJ59991.1"/>
    </source>
</evidence>
<dbReference type="InterPro" id="IPR045851">
    <property type="entry name" value="AMP-bd_C_sf"/>
</dbReference>
<dbReference type="SUPFAM" id="SSF56801">
    <property type="entry name" value="Acetyl-CoA synthetase-like"/>
    <property type="match status" value="1"/>
</dbReference>
<dbReference type="Gene3D" id="3.30.300.30">
    <property type="match status" value="1"/>
</dbReference>
<dbReference type="InterPro" id="IPR011701">
    <property type="entry name" value="MFS"/>
</dbReference>
<dbReference type="Pfam" id="PF00501">
    <property type="entry name" value="AMP-binding"/>
    <property type="match status" value="1"/>
</dbReference>
<evidence type="ECO:0000256" key="1">
    <source>
        <dbReference type="ARBA" id="ARBA00006432"/>
    </source>
</evidence>
<dbReference type="PROSITE" id="PS00455">
    <property type="entry name" value="AMP_BINDING"/>
    <property type="match status" value="1"/>
</dbReference>
<evidence type="ECO:0000256" key="5">
    <source>
        <dbReference type="SAM" id="Phobius"/>
    </source>
</evidence>
<feature type="transmembrane region" description="Helical" evidence="5">
    <location>
        <begin position="20"/>
        <end position="42"/>
    </location>
</feature>
<feature type="transmembrane region" description="Helical" evidence="5">
    <location>
        <begin position="93"/>
        <end position="126"/>
    </location>
</feature>
<dbReference type="InterPro" id="IPR042099">
    <property type="entry name" value="ANL_N_sf"/>
</dbReference>
<keyword evidence="7" id="KW-0808">Transferase</keyword>
<dbReference type="PANTHER" id="PTHR43201:SF8">
    <property type="entry name" value="ACYL-COA SYNTHETASE FAMILY MEMBER 3"/>
    <property type="match status" value="1"/>
</dbReference>
<feature type="transmembrane region" description="Helical" evidence="5">
    <location>
        <begin position="333"/>
        <end position="359"/>
    </location>
</feature>
<feature type="transmembrane region" description="Helical" evidence="5">
    <location>
        <begin position="176"/>
        <end position="197"/>
    </location>
</feature>
<organism evidence="7 8">
    <name type="scientific">Pseudochelatococcus lubricantis</name>
    <dbReference type="NCBI Taxonomy" id="1538102"/>
    <lineage>
        <taxon>Bacteria</taxon>
        <taxon>Pseudomonadati</taxon>
        <taxon>Pseudomonadota</taxon>
        <taxon>Alphaproteobacteria</taxon>
        <taxon>Hyphomicrobiales</taxon>
        <taxon>Chelatococcaceae</taxon>
        <taxon>Pseudochelatococcus</taxon>
    </lineage>
</organism>
<evidence type="ECO:0000256" key="2">
    <source>
        <dbReference type="ARBA" id="ARBA00022692"/>
    </source>
</evidence>
<dbReference type="SUPFAM" id="SSF69593">
    <property type="entry name" value="Glycerol-3-phosphate (1)-acyltransferase"/>
    <property type="match status" value="1"/>
</dbReference>
<keyword evidence="4 5" id="KW-0472">Membrane</keyword>
<feature type="transmembrane region" description="Helical" evidence="5">
    <location>
        <begin position="147"/>
        <end position="170"/>
    </location>
</feature>
<sequence length="1143" mass="121245">MPAPKDPTPLMRSRRFAPLFWTQFFAAFSDNFLKNTLVFVILATMAADAAASAVTLAGAVFMLPFLLFSAPGGEIADRYDKAAVSRWLKGAEIGVAFLAAVGIGIGSIPVMMAALFLFGTGSALFGPIKYGVLPDYLDRSELPKANAWIEGGTFIAILTGTILAGISFAGGGDNPYIFGALLGGFSALAFLASCFMPRTGSAAPGLRVSRNIAASSWRILQDVVSERRLLITSLMVSWFWLCGAIVMSIVPPFVKSAGGDEVAIAICFAVFAVSIGVGSAIAAWLSAGRIVLLQAVVGTIGFGLACLDLSRLIASLPAPESPAGGLAFFLQPFALNLVVTLALAAISGAFLIVPAFAAFQAWARPEARARAVAANNIMNALFTTAGGLIVAGVQGVGASLAMVTFGLGLASVAAGVLMFRFLPTRPLRDFISILFRAFFRLEVSGIENLEKAGPTPILALNHVSYLDAVLALAITENGSLRRPVFAIHAGVAKKWWVKPFLPLVDAVPLDPTKPMGTRTLIRLVEAGNPLVIFPEGRITVTGSLMKVYDGAAMVADRTGAMVVPIKIDGLEQTFVSHLSSMQTRRRLFPKVRVTINPPERLEVEPGITGRKRRMAAGAQLYTIMSNLVFSTSGKTGTVFEEVVRAADDFGMGRVAVEDPLSGTLTYGELLTATRALGHELRHALADEEAVGMLLPNANGVAVTWLALLSAGKVPAMLNFSAGLLNIRSACKAAEIRSVVTSRAFVERARLGDVVEALTLDGVRIVWLEDIRAAIGLRGKVLARLNRRRPLVARRSGDRAVILFTSGSEGTPKGVVLTHANMLANAAQAAARVDFHKGDKVFNVLPVFHSFGLTAGTVLPLVSGVPVYFYPSPLHYRIIPEAIYSSNATIIFGTDTFLAGYARTAHPYDFRSVRYCFAGAEPVRASTRNTYMDKFGLRILEGYGVTEASPVIALNTPMYSKPGTVGKLMPGIDARLDPVEGVEDGGRLFIRGPNIMAGYLRAENPGVLEPPAEGWHDTGDIVNIDDDGFVTILGRAKRFAKIGGEMISLAAVEALASERWPGLPLAVTAVSDPRKGEKLVLVIDGEGASRSELLTFARGKGVSELAVPAEVIVGKIPLLGSGKPDYVALKTMVEERRAAEPAPA</sequence>
<keyword evidence="7" id="KW-0436">Ligase</keyword>
<feature type="transmembrane region" description="Helical" evidence="5">
    <location>
        <begin position="371"/>
        <end position="393"/>
    </location>
</feature>
<feature type="transmembrane region" description="Helical" evidence="5">
    <location>
        <begin position="262"/>
        <end position="285"/>
    </location>
</feature>
<dbReference type="Gene3D" id="1.20.1250.20">
    <property type="entry name" value="MFS general substrate transporter like domains"/>
    <property type="match status" value="2"/>
</dbReference>
<dbReference type="Pfam" id="PF07690">
    <property type="entry name" value="MFS_1"/>
    <property type="match status" value="1"/>
</dbReference>
<dbReference type="InterPro" id="IPR036259">
    <property type="entry name" value="MFS_trans_sf"/>
</dbReference>
<feature type="transmembrane region" description="Helical" evidence="5">
    <location>
        <begin position="292"/>
        <end position="313"/>
    </location>
</feature>
<dbReference type="CDD" id="cd06173">
    <property type="entry name" value="MFS_MefA_like"/>
    <property type="match status" value="1"/>
</dbReference>
<dbReference type="SUPFAM" id="SSF103473">
    <property type="entry name" value="MFS general substrate transporter"/>
    <property type="match status" value="1"/>
</dbReference>
<dbReference type="Pfam" id="PF01553">
    <property type="entry name" value="Acyltransferase"/>
    <property type="match status" value="1"/>
</dbReference>
<feature type="transmembrane region" description="Helical" evidence="5">
    <location>
        <begin position="49"/>
        <end position="73"/>
    </location>
</feature>
<feature type="transmembrane region" description="Helical" evidence="5">
    <location>
        <begin position="229"/>
        <end position="250"/>
    </location>
</feature>
<comment type="similarity">
    <text evidence="1">Belongs to the ATP-dependent AMP-binding enzyme family.</text>
</comment>
<evidence type="ECO:0000313" key="8">
    <source>
        <dbReference type="Proteomes" id="UP001429580"/>
    </source>
</evidence>
<reference evidence="7 8" key="1">
    <citation type="submission" date="2020-03" db="EMBL/GenBank/DDBJ databases">
        <title>Genomic Encyclopedia of Type Strains, Phase IV (KMG-IV): sequencing the most valuable type-strain genomes for metagenomic binning, comparative biology and taxonomic classification.</title>
        <authorList>
            <person name="Goeker M."/>
        </authorList>
    </citation>
    <scope>NUCLEOTIDE SEQUENCE [LARGE SCALE GENOMIC DNA]</scope>
    <source>
        <strain evidence="7 8">DSM 103870</strain>
    </source>
</reference>
<feature type="transmembrane region" description="Helical" evidence="5">
    <location>
        <begin position="399"/>
        <end position="422"/>
    </location>
</feature>
<keyword evidence="8" id="KW-1185">Reference proteome</keyword>
<dbReference type="EMBL" id="JAASQI010000012">
    <property type="protein sequence ID" value="NIJ59991.1"/>
    <property type="molecule type" value="Genomic_DNA"/>
</dbReference>
<keyword evidence="3 5" id="KW-1133">Transmembrane helix</keyword>
<dbReference type="PANTHER" id="PTHR43201">
    <property type="entry name" value="ACYL-COA SYNTHETASE"/>
    <property type="match status" value="1"/>
</dbReference>
<keyword evidence="2 5" id="KW-0812">Transmembrane</keyword>
<dbReference type="EC" id="6.2.1.20" evidence="7"/>
<comment type="caution">
    <text evidence="7">The sequence shown here is derived from an EMBL/GenBank/DDBJ whole genome shotgun (WGS) entry which is preliminary data.</text>
</comment>
<proteinExistence type="inferred from homology"/>
<evidence type="ECO:0000256" key="3">
    <source>
        <dbReference type="ARBA" id="ARBA00022989"/>
    </source>
</evidence>
<gene>
    <name evidence="7" type="ORF">FHS82_003854</name>
</gene>
<dbReference type="InterPro" id="IPR000873">
    <property type="entry name" value="AMP-dep_synth/lig_dom"/>
</dbReference>
<dbReference type="InterPro" id="IPR020845">
    <property type="entry name" value="AMP-binding_CS"/>
</dbReference>
<dbReference type="GO" id="GO:0008779">
    <property type="term" value="F:acyl-[acyl-carrier-protein]-phospholipid O-acyltransferase activity"/>
    <property type="evidence" value="ECO:0007669"/>
    <property type="project" value="UniProtKB-EC"/>
</dbReference>